<dbReference type="InterPro" id="IPR045180">
    <property type="entry name" value="La_dom_prot"/>
</dbReference>
<feature type="compositionally biased region" description="Low complexity" evidence="3">
    <location>
        <begin position="467"/>
        <end position="480"/>
    </location>
</feature>
<dbReference type="Gene3D" id="1.10.10.10">
    <property type="entry name" value="Winged helix-like DNA-binding domain superfamily/Winged helix DNA-binding domain"/>
    <property type="match status" value="1"/>
</dbReference>
<keyword evidence="7" id="KW-1185">Reference proteome</keyword>
<feature type="domain" description="RRM" evidence="4">
    <location>
        <begin position="144"/>
        <end position="259"/>
    </location>
</feature>
<dbReference type="InterPro" id="IPR000504">
    <property type="entry name" value="RRM_dom"/>
</dbReference>
<evidence type="ECO:0000259" key="5">
    <source>
        <dbReference type="PROSITE" id="PS50961"/>
    </source>
</evidence>
<dbReference type="GeneID" id="28976788"/>
<organism evidence="6 7">
    <name type="scientific">Rhodotorula graminis (strain WP1)</name>
    <dbReference type="NCBI Taxonomy" id="578459"/>
    <lineage>
        <taxon>Eukaryota</taxon>
        <taxon>Fungi</taxon>
        <taxon>Dikarya</taxon>
        <taxon>Basidiomycota</taxon>
        <taxon>Pucciniomycotina</taxon>
        <taxon>Microbotryomycetes</taxon>
        <taxon>Sporidiobolales</taxon>
        <taxon>Sporidiobolaceae</taxon>
        <taxon>Rhodotorula</taxon>
    </lineage>
</organism>
<feature type="compositionally biased region" description="Basic and acidic residues" evidence="3">
    <location>
        <begin position="432"/>
        <end position="445"/>
    </location>
</feature>
<dbReference type="AlphaFoldDB" id="A0A194S6S8"/>
<dbReference type="PANTHER" id="PTHR22792:SF140">
    <property type="entry name" value="ACHILLES, ISOFORM A"/>
    <property type="match status" value="1"/>
</dbReference>
<sequence>MSAQTAASDSLKDAVLTQVEFYLSNSNLPFDKFLFGLWSTAHHDPAAVIAKTPAPEGSPKDSHSEHNRFHLGWLPLDKLASFKRMQPYLEPPPAGLGSVDAIADVVKSSSLVEVHKFGAEGETGAGWYVRRKSPLTKPADAMERSVYAKGFPETEKDGETDEEREKVRADELELQKKLEAWARDLDVGKILSLRMRREDKVTEGKAPLKGKGKFKGSVFIEFAEKASADKFVALDPKPTFEGKELEIMSKWDYVEMKRKVYAPDSKPMAREGKDAIPKNPYSKSSRPFNAWAEHLVSDTDGWPVKPSAAGASRDATTNGKKRAAEDGVDERDIFYDGVKFTARRTGGKAGSIELVDEDKIGTGEGQWPKGKVLRFTVSKKDGSTDGGKEDGEQFDFVALKKRIEPIARPGYVSLFDGARPVANLPGSSSASADKDAPMQDAKSEFPTRLTAPPTIATASEEKKDDAAPAAAAESKGASGAQQYPAKGQSSFKDVLSEDQFETLKKEVSEVNGRKIEWVRVSEADERAHQLSRARFHAQQAFDPRDGGFGGRGGGRGGRGGRGGNRGGRGGRGGNRGGDSKRQRRD</sequence>
<evidence type="ECO:0000313" key="7">
    <source>
        <dbReference type="Proteomes" id="UP000053890"/>
    </source>
</evidence>
<evidence type="ECO:0000256" key="2">
    <source>
        <dbReference type="PROSITE-ProRule" id="PRU00332"/>
    </source>
</evidence>
<dbReference type="Proteomes" id="UP000053890">
    <property type="component" value="Unassembled WGS sequence"/>
</dbReference>
<evidence type="ECO:0008006" key="8">
    <source>
        <dbReference type="Google" id="ProtNLM"/>
    </source>
</evidence>
<feature type="region of interest" description="Disordered" evidence="3">
    <location>
        <begin position="523"/>
        <end position="585"/>
    </location>
</feature>
<dbReference type="STRING" id="578459.A0A194S6S8"/>
<dbReference type="CDD" id="cd12291">
    <property type="entry name" value="RRM1_La"/>
    <property type="match status" value="1"/>
</dbReference>
<gene>
    <name evidence="6" type="ORF">RHOBADRAFT_52442</name>
</gene>
<dbReference type="InterPro" id="IPR036388">
    <property type="entry name" value="WH-like_DNA-bd_sf"/>
</dbReference>
<dbReference type="InterPro" id="IPR006630">
    <property type="entry name" value="La_HTH"/>
</dbReference>
<dbReference type="SMART" id="SM00715">
    <property type="entry name" value="LA"/>
    <property type="match status" value="1"/>
</dbReference>
<name>A0A194S6S8_RHOGW</name>
<dbReference type="InterPro" id="IPR012677">
    <property type="entry name" value="Nucleotide-bd_a/b_plait_sf"/>
</dbReference>
<dbReference type="GO" id="GO:0003729">
    <property type="term" value="F:mRNA binding"/>
    <property type="evidence" value="ECO:0007669"/>
    <property type="project" value="TreeGrafter"/>
</dbReference>
<evidence type="ECO:0000259" key="4">
    <source>
        <dbReference type="PROSITE" id="PS50102"/>
    </source>
</evidence>
<dbReference type="SUPFAM" id="SSF46785">
    <property type="entry name" value="Winged helix' DNA-binding domain"/>
    <property type="match status" value="1"/>
</dbReference>
<evidence type="ECO:0000313" key="6">
    <source>
        <dbReference type="EMBL" id="KPV76433.1"/>
    </source>
</evidence>
<dbReference type="RefSeq" id="XP_018272482.1">
    <property type="nucleotide sequence ID" value="XM_018416340.1"/>
</dbReference>
<dbReference type="OMA" id="FKRMQPY"/>
<feature type="compositionally biased region" description="Gly residues" evidence="3">
    <location>
        <begin position="546"/>
        <end position="576"/>
    </location>
</feature>
<dbReference type="Gene3D" id="3.30.70.330">
    <property type="match status" value="1"/>
</dbReference>
<feature type="domain" description="HTH La-type RNA-binding" evidence="5">
    <location>
        <begin position="5"/>
        <end position="131"/>
    </location>
</feature>
<reference evidence="6 7" key="1">
    <citation type="journal article" date="2015" name="Front. Microbiol.">
        <title>Genome sequence of the plant growth promoting endophytic yeast Rhodotorula graminis WP1.</title>
        <authorList>
            <person name="Firrincieli A."/>
            <person name="Otillar R."/>
            <person name="Salamov A."/>
            <person name="Schmutz J."/>
            <person name="Khan Z."/>
            <person name="Redman R.S."/>
            <person name="Fleck N.D."/>
            <person name="Lindquist E."/>
            <person name="Grigoriev I.V."/>
            <person name="Doty S.L."/>
        </authorList>
    </citation>
    <scope>NUCLEOTIDE SEQUENCE [LARGE SCALE GENOMIC DNA]</scope>
    <source>
        <strain evidence="6 7">WP1</strain>
    </source>
</reference>
<dbReference type="PANTHER" id="PTHR22792">
    <property type="entry name" value="LUPUS LA PROTEIN-RELATED"/>
    <property type="match status" value="1"/>
</dbReference>
<feature type="region of interest" description="Disordered" evidence="3">
    <location>
        <begin position="299"/>
        <end position="325"/>
    </location>
</feature>
<dbReference type="OrthoDB" id="439993at2759"/>
<evidence type="ECO:0000256" key="1">
    <source>
        <dbReference type="ARBA" id="ARBA00022884"/>
    </source>
</evidence>
<accession>A0A194S6S8</accession>
<protein>
    <recommendedName>
        <fullName evidence="8">HTH La-type RNA-binding domain-containing protein</fullName>
    </recommendedName>
</protein>
<dbReference type="EMBL" id="KQ474076">
    <property type="protein sequence ID" value="KPV76433.1"/>
    <property type="molecule type" value="Genomic_DNA"/>
</dbReference>
<feature type="region of interest" description="Disordered" evidence="3">
    <location>
        <begin position="422"/>
        <end position="493"/>
    </location>
</feature>
<dbReference type="InterPro" id="IPR036390">
    <property type="entry name" value="WH_DNA-bd_sf"/>
</dbReference>
<keyword evidence="1 2" id="KW-0694">RNA-binding</keyword>
<dbReference type="PROSITE" id="PS50961">
    <property type="entry name" value="HTH_LA"/>
    <property type="match status" value="1"/>
</dbReference>
<evidence type="ECO:0000256" key="3">
    <source>
        <dbReference type="SAM" id="MobiDB-lite"/>
    </source>
</evidence>
<dbReference type="PROSITE" id="PS50102">
    <property type="entry name" value="RRM"/>
    <property type="match status" value="1"/>
</dbReference>
<proteinExistence type="predicted"/>
<dbReference type="GO" id="GO:0005634">
    <property type="term" value="C:nucleus"/>
    <property type="evidence" value="ECO:0007669"/>
    <property type="project" value="TreeGrafter"/>
</dbReference>